<feature type="region of interest" description="Disordered" evidence="4">
    <location>
        <begin position="281"/>
        <end position="300"/>
    </location>
</feature>
<dbReference type="Gene3D" id="2.40.10.10">
    <property type="entry name" value="Trypsin-like serine proteases"/>
    <property type="match status" value="2"/>
</dbReference>
<dbReference type="PANTHER" id="PTHR43343:SF3">
    <property type="entry name" value="PROTEASE DO-LIKE 8, CHLOROPLASTIC"/>
    <property type="match status" value="1"/>
</dbReference>
<keyword evidence="2" id="KW-0645">Protease</keyword>
<keyword evidence="5" id="KW-0812">Transmembrane</keyword>
<dbReference type="PRINTS" id="PR00834">
    <property type="entry name" value="PROTEASES2C"/>
</dbReference>
<gene>
    <name evidence="6" type="ORF">ACFQZM_44445</name>
</gene>
<dbReference type="PANTHER" id="PTHR43343">
    <property type="entry name" value="PEPTIDASE S12"/>
    <property type="match status" value="1"/>
</dbReference>
<dbReference type="Proteomes" id="UP001597063">
    <property type="component" value="Unassembled WGS sequence"/>
</dbReference>
<evidence type="ECO:0000256" key="1">
    <source>
        <dbReference type="ARBA" id="ARBA00010541"/>
    </source>
</evidence>
<feature type="region of interest" description="Disordered" evidence="4">
    <location>
        <begin position="1"/>
        <end position="99"/>
    </location>
</feature>
<name>A0ABW2XZ46_9ACTN</name>
<reference evidence="7" key="1">
    <citation type="journal article" date="2019" name="Int. J. Syst. Evol. Microbiol.">
        <title>The Global Catalogue of Microorganisms (GCM) 10K type strain sequencing project: providing services to taxonomists for standard genome sequencing and annotation.</title>
        <authorList>
            <consortium name="The Broad Institute Genomics Platform"/>
            <consortium name="The Broad Institute Genome Sequencing Center for Infectious Disease"/>
            <person name="Wu L."/>
            <person name="Ma J."/>
        </authorList>
    </citation>
    <scope>NUCLEOTIDE SEQUENCE [LARGE SCALE GENOMIC DNA]</scope>
    <source>
        <strain evidence="7">JCM 9371</strain>
    </source>
</reference>
<keyword evidence="5" id="KW-1133">Transmembrane helix</keyword>
<dbReference type="InterPro" id="IPR001940">
    <property type="entry name" value="Peptidase_S1C"/>
</dbReference>
<dbReference type="Pfam" id="PF13365">
    <property type="entry name" value="Trypsin_2"/>
    <property type="match status" value="1"/>
</dbReference>
<evidence type="ECO:0000256" key="5">
    <source>
        <dbReference type="SAM" id="Phobius"/>
    </source>
</evidence>
<dbReference type="EMBL" id="JBHTGP010000031">
    <property type="protein sequence ID" value="MFD0691607.1"/>
    <property type="molecule type" value="Genomic_DNA"/>
</dbReference>
<comment type="similarity">
    <text evidence="1">Belongs to the peptidase S1C family.</text>
</comment>
<dbReference type="InterPro" id="IPR051201">
    <property type="entry name" value="Chloro_Bact_Ser_Proteases"/>
</dbReference>
<protein>
    <submittedName>
        <fullName evidence="6">Trypsin-like peptidase domain-containing protein</fullName>
    </submittedName>
</protein>
<evidence type="ECO:0000256" key="3">
    <source>
        <dbReference type="ARBA" id="ARBA00022801"/>
    </source>
</evidence>
<keyword evidence="3" id="KW-0378">Hydrolase</keyword>
<feature type="transmembrane region" description="Helical" evidence="5">
    <location>
        <begin position="109"/>
        <end position="134"/>
    </location>
</feature>
<dbReference type="RefSeq" id="WP_131761367.1">
    <property type="nucleotide sequence ID" value="NZ_CAACUY010000162.1"/>
</dbReference>
<evidence type="ECO:0000256" key="4">
    <source>
        <dbReference type="SAM" id="MobiDB-lite"/>
    </source>
</evidence>
<evidence type="ECO:0000313" key="6">
    <source>
        <dbReference type="EMBL" id="MFD0691607.1"/>
    </source>
</evidence>
<accession>A0ABW2XZ46</accession>
<evidence type="ECO:0000256" key="2">
    <source>
        <dbReference type="ARBA" id="ARBA00022670"/>
    </source>
</evidence>
<evidence type="ECO:0000313" key="7">
    <source>
        <dbReference type="Proteomes" id="UP001597063"/>
    </source>
</evidence>
<comment type="caution">
    <text evidence="6">The sequence shown here is derived from an EMBL/GenBank/DDBJ whole genome shotgun (WGS) entry which is preliminary data.</text>
</comment>
<proteinExistence type="inferred from homology"/>
<dbReference type="InterPro" id="IPR009003">
    <property type="entry name" value="Peptidase_S1_PA"/>
</dbReference>
<dbReference type="InterPro" id="IPR043504">
    <property type="entry name" value="Peptidase_S1_PA_chymotrypsin"/>
</dbReference>
<organism evidence="6 7">
    <name type="scientific">Actinomadura fibrosa</name>
    <dbReference type="NCBI Taxonomy" id="111802"/>
    <lineage>
        <taxon>Bacteria</taxon>
        <taxon>Bacillati</taxon>
        <taxon>Actinomycetota</taxon>
        <taxon>Actinomycetes</taxon>
        <taxon>Streptosporangiales</taxon>
        <taxon>Thermomonosporaceae</taxon>
        <taxon>Actinomadura</taxon>
    </lineage>
</organism>
<feature type="compositionally biased region" description="Basic and acidic residues" evidence="4">
    <location>
        <begin position="1"/>
        <end position="11"/>
    </location>
</feature>
<sequence length="376" mass="37320">MSADRPERHQPWEPQPYEPQRPDFVPHGSPQPAYGQRHPWQGTPTGEQPLTGHPDENPRIAQQPAGPAGPAGPGSSGQPPYGPGPWSAAEPAGQEPFRRHPLGTARRRLAAVGAALALAVAAGGVGAATAIAVAGDRTVYSSPTAVSGASAKAGTIAQVAAAVQPSVVSVQTTSQQGSGTGSGVILRSDGVILTNAHVVSGAQQVAVKFSDGKTAQARVLGADTANDIAVIKAQGVSGLKPATLGNSDALAVGDQVLAMGSPLGLDGSVTSGIVSALGREIQEGDSGGDDQQLPPGLRGRLSQQQQTVIKNAIQTDAAINPGNSGGALVNAAGQVIGVNSAIATSGSSSGNIGVGFAIPINEAKKAADKIIASASV</sequence>
<dbReference type="SUPFAM" id="SSF50494">
    <property type="entry name" value="Trypsin-like serine proteases"/>
    <property type="match status" value="1"/>
</dbReference>
<keyword evidence="7" id="KW-1185">Reference proteome</keyword>
<keyword evidence="5" id="KW-0472">Membrane</keyword>